<keyword evidence="9" id="KW-1185">Reference proteome</keyword>
<evidence type="ECO:0000256" key="4">
    <source>
        <dbReference type="ARBA" id="ARBA00023004"/>
    </source>
</evidence>
<comment type="cofactor">
    <cofactor evidence="5">
        <name>heme</name>
        <dbReference type="ChEBI" id="CHEBI:30413"/>
    </cofactor>
</comment>
<dbReference type="OrthoDB" id="1470350at2759"/>
<proteinExistence type="inferred from homology"/>
<reference evidence="8 9" key="1">
    <citation type="journal article" date="2015" name="Genome Biol. Evol.">
        <title>Phylogenomic analyses indicate that early fungi evolved digesting cell walls of algal ancestors of land plants.</title>
        <authorList>
            <person name="Chang Y."/>
            <person name="Wang S."/>
            <person name="Sekimoto S."/>
            <person name="Aerts A.L."/>
            <person name="Choi C."/>
            <person name="Clum A."/>
            <person name="LaButti K.M."/>
            <person name="Lindquist E.A."/>
            <person name="Yee Ngan C."/>
            <person name="Ohm R.A."/>
            <person name="Salamov A.A."/>
            <person name="Grigoriev I.V."/>
            <person name="Spatafora J.W."/>
            <person name="Berbee M.L."/>
        </authorList>
    </citation>
    <scope>NUCLEOTIDE SEQUENCE [LARGE SCALE GENOMIC DNA]</scope>
    <source>
        <strain evidence="8 9">JEL478</strain>
    </source>
</reference>
<comment type="similarity">
    <text evidence="1 6">Belongs to the cytochrome P450 family.</text>
</comment>
<gene>
    <name evidence="8" type="ORF">M427DRAFT_130878</name>
</gene>
<dbReference type="InterPro" id="IPR002401">
    <property type="entry name" value="Cyt_P450_E_grp-I"/>
</dbReference>
<dbReference type="SUPFAM" id="SSF48264">
    <property type="entry name" value="Cytochrome P450"/>
    <property type="match status" value="1"/>
</dbReference>
<dbReference type="Proteomes" id="UP000070544">
    <property type="component" value="Unassembled WGS sequence"/>
</dbReference>
<keyword evidence="6" id="KW-0503">Monooxygenase</keyword>
<dbReference type="PROSITE" id="PS00086">
    <property type="entry name" value="CYTOCHROME_P450"/>
    <property type="match status" value="1"/>
</dbReference>
<dbReference type="GO" id="GO:0016705">
    <property type="term" value="F:oxidoreductase activity, acting on paired donors, with incorporation or reduction of molecular oxygen"/>
    <property type="evidence" value="ECO:0007669"/>
    <property type="project" value="InterPro"/>
</dbReference>
<accession>A0A139AXC5</accession>
<dbReference type="PANTHER" id="PTHR24296">
    <property type="entry name" value="CYTOCHROME P450"/>
    <property type="match status" value="1"/>
</dbReference>
<dbReference type="GO" id="GO:0006629">
    <property type="term" value="P:lipid metabolic process"/>
    <property type="evidence" value="ECO:0007669"/>
    <property type="project" value="UniProtKB-ARBA"/>
</dbReference>
<name>A0A139AXC5_GONPJ</name>
<dbReference type="GO" id="GO:0004497">
    <property type="term" value="F:monooxygenase activity"/>
    <property type="evidence" value="ECO:0007669"/>
    <property type="project" value="UniProtKB-KW"/>
</dbReference>
<dbReference type="InterPro" id="IPR001128">
    <property type="entry name" value="Cyt_P450"/>
</dbReference>
<dbReference type="STRING" id="1344416.A0A139AXC5"/>
<evidence type="ECO:0000256" key="5">
    <source>
        <dbReference type="PIRSR" id="PIRSR602401-1"/>
    </source>
</evidence>
<evidence type="ECO:0000256" key="6">
    <source>
        <dbReference type="RuleBase" id="RU000461"/>
    </source>
</evidence>
<dbReference type="PRINTS" id="PR00385">
    <property type="entry name" value="P450"/>
</dbReference>
<dbReference type="GO" id="GO:0005506">
    <property type="term" value="F:iron ion binding"/>
    <property type="evidence" value="ECO:0007669"/>
    <property type="project" value="InterPro"/>
</dbReference>
<dbReference type="GO" id="GO:0020037">
    <property type="term" value="F:heme binding"/>
    <property type="evidence" value="ECO:0007669"/>
    <property type="project" value="InterPro"/>
</dbReference>
<dbReference type="InterPro" id="IPR017972">
    <property type="entry name" value="Cyt_P450_CS"/>
</dbReference>
<evidence type="ECO:0000256" key="3">
    <source>
        <dbReference type="ARBA" id="ARBA00023002"/>
    </source>
</evidence>
<dbReference type="AlphaFoldDB" id="A0A139AXC5"/>
<dbReference type="Gene3D" id="1.10.630.10">
    <property type="entry name" value="Cytochrome P450"/>
    <property type="match status" value="1"/>
</dbReference>
<feature type="binding site" description="axial binding residue" evidence="5">
    <location>
        <position position="478"/>
    </location>
    <ligand>
        <name>heme</name>
        <dbReference type="ChEBI" id="CHEBI:30413"/>
    </ligand>
    <ligandPart>
        <name>Fe</name>
        <dbReference type="ChEBI" id="CHEBI:18248"/>
    </ligandPart>
</feature>
<evidence type="ECO:0000313" key="8">
    <source>
        <dbReference type="EMBL" id="KXS21401.1"/>
    </source>
</evidence>
<keyword evidence="5 6" id="KW-0349">Heme</keyword>
<dbReference type="Pfam" id="PF00067">
    <property type="entry name" value="p450"/>
    <property type="match status" value="1"/>
</dbReference>
<keyword evidence="7" id="KW-1133">Transmembrane helix</keyword>
<evidence type="ECO:0000313" key="9">
    <source>
        <dbReference type="Proteomes" id="UP000070544"/>
    </source>
</evidence>
<evidence type="ECO:0000256" key="7">
    <source>
        <dbReference type="SAM" id="Phobius"/>
    </source>
</evidence>
<organism evidence="8 9">
    <name type="scientific">Gonapodya prolifera (strain JEL478)</name>
    <name type="common">Monoblepharis prolifera</name>
    <dbReference type="NCBI Taxonomy" id="1344416"/>
    <lineage>
        <taxon>Eukaryota</taxon>
        <taxon>Fungi</taxon>
        <taxon>Fungi incertae sedis</taxon>
        <taxon>Chytridiomycota</taxon>
        <taxon>Chytridiomycota incertae sedis</taxon>
        <taxon>Monoblepharidomycetes</taxon>
        <taxon>Monoblepharidales</taxon>
        <taxon>Gonapodyaceae</taxon>
        <taxon>Gonapodya</taxon>
    </lineage>
</organism>
<keyword evidence="3 6" id="KW-0560">Oxidoreductase</keyword>
<dbReference type="OMA" id="FRIAPWH"/>
<sequence>MAILAFSLADLLASPAVSVLTGVVAVIALLVFLYPDRAIFTRARSDVPMEEGAVPIVGHFFMALKGKNRARRLDNHIDLIKKYGPLRRVTIWPIVDKPLDLIFTNNPLDVEAVLKDPYTFIKDSKSDNTFDEVLGDGIFMSDGDQWKSARKLAANLFTIRGFRDFFSRDFIDTCDHLSEILTTASNQGLVVDIQDLLLRCTMDSFTRLAYGKDAGALSMKWAAKNGRMVMEPNAFANAFDTAMKISFQRGAKPLWWIFERLDGTGKQLKEAMEIIDNFAADVLVEKRKLIAQGLGKSEDDERYDLLDHLLKSTTDDDEPLSDKALRDHVLNFLLAGRDTTAQTLTWAFMEVSKRPEVARKLREEAMQAMGKDGKCTYDMLRQLPYTLAVFNEVLRLHANVPMTGKTVTQDTILPGSRIPVYKKNIVIWSSFAMGYSPDLWGEDYAEFRPERWLVEQGKSVMKQNTKRHFVFNGGPRICLGMNFAQQEGTVFLSTLIRRFDFELVNEDDPSKWGVYHPDPSKRQGRYDETVTLGLRGAVDFKLRAI</sequence>
<dbReference type="EMBL" id="KQ965733">
    <property type="protein sequence ID" value="KXS21401.1"/>
    <property type="molecule type" value="Genomic_DNA"/>
</dbReference>
<feature type="transmembrane region" description="Helical" evidence="7">
    <location>
        <begin position="12"/>
        <end position="34"/>
    </location>
</feature>
<protein>
    <submittedName>
        <fullName evidence="8">Cytochrome P450</fullName>
    </submittedName>
</protein>
<keyword evidence="4 5" id="KW-0408">Iron</keyword>
<keyword evidence="7" id="KW-0472">Membrane</keyword>
<dbReference type="InterPro" id="IPR036396">
    <property type="entry name" value="Cyt_P450_sf"/>
</dbReference>
<dbReference type="PRINTS" id="PR00463">
    <property type="entry name" value="EP450I"/>
</dbReference>
<keyword evidence="7" id="KW-0812">Transmembrane</keyword>
<keyword evidence="2 5" id="KW-0479">Metal-binding</keyword>
<evidence type="ECO:0000256" key="2">
    <source>
        <dbReference type="ARBA" id="ARBA00022723"/>
    </source>
</evidence>
<evidence type="ECO:0000256" key="1">
    <source>
        <dbReference type="ARBA" id="ARBA00010617"/>
    </source>
</evidence>